<dbReference type="Pfam" id="PF07727">
    <property type="entry name" value="RVT_2"/>
    <property type="match status" value="1"/>
</dbReference>
<dbReference type="InterPro" id="IPR043502">
    <property type="entry name" value="DNA/RNA_pol_sf"/>
</dbReference>
<dbReference type="InterPro" id="IPR013103">
    <property type="entry name" value="RVT_2"/>
</dbReference>
<comment type="caution">
    <text evidence="2">The sequence shown here is derived from an EMBL/GenBank/DDBJ whole genome shotgun (WGS) entry which is preliminary data.</text>
</comment>
<sequence length="376" mass="42836">MEQPEGFVAPDQEKKVCKLIRSLYGLKQAPKQWHLKFDNTILPNGFKINECDKCVYVKGTSKAFVIVCLYVDNSLIMGSSHDTIMDTKRMLKKNFDMKDMGTADVIMGIKISRTPDGIILSQSHYVQKVLKKFNAFDSSPSNMPIDLSVNLVANKAEPVAHMEYSGIIGCLMYITNYTRPDLAYLVNMLSRFMSNPSHEHWKALTRVLKYLKYTLEYGLYYSRYPIVLEGYSDASWISDSKDSYSTSGYIFTIGGGAVSWKSMKQACIARFIMESEFIALDKAGEEAEWLQNFLEDIPCWRKPVPSVMIHCDSQTPIGRAQINMYNGKSQHIRRRQNTIRQLISNGVMSIDYVKSKDKLADPLTKGLNRDQLSKLL</sequence>
<gene>
    <name evidence="2" type="ORF">DH2020_025627</name>
</gene>
<dbReference type="PANTHER" id="PTHR11439:SF521">
    <property type="entry name" value="RNA-DIRECTED DNA POLYMERASE"/>
    <property type="match status" value="1"/>
</dbReference>
<feature type="domain" description="Reverse transcriptase Ty1/copia-type" evidence="1">
    <location>
        <begin position="1"/>
        <end position="145"/>
    </location>
</feature>
<dbReference type="Proteomes" id="UP001318860">
    <property type="component" value="Unassembled WGS sequence"/>
</dbReference>
<accession>A0ABR0VZ64</accession>
<evidence type="ECO:0000313" key="3">
    <source>
        <dbReference type="Proteomes" id="UP001318860"/>
    </source>
</evidence>
<protein>
    <recommendedName>
        <fullName evidence="1">Reverse transcriptase Ty1/copia-type domain-containing protein</fullName>
    </recommendedName>
</protein>
<organism evidence="2 3">
    <name type="scientific">Rehmannia glutinosa</name>
    <name type="common">Chinese foxglove</name>
    <dbReference type="NCBI Taxonomy" id="99300"/>
    <lineage>
        <taxon>Eukaryota</taxon>
        <taxon>Viridiplantae</taxon>
        <taxon>Streptophyta</taxon>
        <taxon>Embryophyta</taxon>
        <taxon>Tracheophyta</taxon>
        <taxon>Spermatophyta</taxon>
        <taxon>Magnoliopsida</taxon>
        <taxon>eudicotyledons</taxon>
        <taxon>Gunneridae</taxon>
        <taxon>Pentapetalae</taxon>
        <taxon>asterids</taxon>
        <taxon>lamiids</taxon>
        <taxon>Lamiales</taxon>
        <taxon>Orobanchaceae</taxon>
        <taxon>Rehmannieae</taxon>
        <taxon>Rehmannia</taxon>
    </lineage>
</organism>
<evidence type="ECO:0000259" key="1">
    <source>
        <dbReference type="Pfam" id="PF07727"/>
    </source>
</evidence>
<dbReference type="SUPFAM" id="SSF56672">
    <property type="entry name" value="DNA/RNA polymerases"/>
    <property type="match status" value="1"/>
</dbReference>
<name>A0ABR0VZ64_REHGL</name>
<reference evidence="2 3" key="1">
    <citation type="journal article" date="2021" name="Comput. Struct. Biotechnol. J.">
        <title>De novo genome assembly of the potent medicinal plant Rehmannia glutinosa using nanopore technology.</title>
        <authorList>
            <person name="Ma L."/>
            <person name="Dong C."/>
            <person name="Song C."/>
            <person name="Wang X."/>
            <person name="Zheng X."/>
            <person name="Niu Y."/>
            <person name="Chen S."/>
            <person name="Feng W."/>
        </authorList>
    </citation>
    <scope>NUCLEOTIDE SEQUENCE [LARGE SCALE GENOMIC DNA]</scope>
    <source>
        <strain evidence="2">DH-2019</strain>
    </source>
</reference>
<proteinExistence type="predicted"/>
<evidence type="ECO:0000313" key="2">
    <source>
        <dbReference type="EMBL" id="KAK6140627.1"/>
    </source>
</evidence>
<dbReference type="EMBL" id="JABTTQ020000294">
    <property type="protein sequence ID" value="KAK6140627.1"/>
    <property type="molecule type" value="Genomic_DNA"/>
</dbReference>
<keyword evidence="3" id="KW-1185">Reference proteome</keyword>
<dbReference type="CDD" id="cd09272">
    <property type="entry name" value="RNase_HI_RT_Ty1"/>
    <property type="match status" value="1"/>
</dbReference>
<dbReference type="PANTHER" id="PTHR11439">
    <property type="entry name" value="GAG-POL-RELATED RETROTRANSPOSON"/>
    <property type="match status" value="1"/>
</dbReference>